<reference evidence="1" key="1">
    <citation type="submission" date="2015-10" db="EMBL/GenBank/DDBJ databases">
        <title>Daphnia magna gene sets from two clonal populations assembled and annotated with EvidentialGene.</title>
        <authorList>
            <person name="Gilbert D."/>
            <person name="Podicheti R."/>
            <person name="Orsini L."/>
            <person name="Colbourne J."/>
            <person name="Pfrender M."/>
        </authorList>
    </citation>
    <scope>NUCLEOTIDE SEQUENCE</scope>
</reference>
<dbReference type="EMBL" id="GDIQ01017261">
    <property type="protein sequence ID" value="JAN77476.1"/>
    <property type="molecule type" value="Transcribed_RNA"/>
</dbReference>
<evidence type="ECO:0000313" key="1">
    <source>
        <dbReference type="EMBL" id="JAI75654.1"/>
    </source>
</evidence>
<protein>
    <submittedName>
        <fullName evidence="1">Cc8L18.2-like protein</fullName>
    </submittedName>
</protein>
<proteinExistence type="predicted"/>
<reference evidence="2" key="2">
    <citation type="submission" date="2015-10" db="EMBL/GenBank/DDBJ databases">
        <title>EvidentialGene: Evidence-directed Construction of Complete mRNA Transcriptomes without Genomes.</title>
        <authorList>
            <person name="Gilbert D.G."/>
        </authorList>
    </citation>
    <scope>NUCLEOTIDE SEQUENCE</scope>
</reference>
<sequence length="153" mass="17420">MEDSCCVGKIAESECNLKHYSSITETIPLCDLTTQHVIQLRVKSKDISFIGLLCWIWKKSRCCDPYSKHGNKSVKCDKTITLEFCDKIFCATNSLPLIPGEKICPRCNKLQNEVIERGTVTPEKMRPQLSHENNGKMNSYSIVQQQSAIRRHS</sequence>
<accession>A0A0P4X653</accession>
<organism evidence="1">
    <name type="scientific">Daphnia magna</name>
    <dbReference type="NCBI Taxonomy" id="35525"/>
    <lineage>
        <taxon>Eukaryota</taxon>
        <taxon>Metazoa</taxon>
        <taxon>Ecdysozoa</taxon>
        <taxon>Arthropoda</taxon>
        <taxon>Crustacea</taxon>
        <taxon>Branchiopoda</taxon>
        <taxon>Diplostraca</taxon>
        <taxon>Cladocera</taxon>
        <taxon>Anomopoda</taxon>
        <taxon>Daphniidae</taxon>
        <taxon>Daphnia</taxon>
    </lineage>
</organism>
<dbReference type="AlphaFoldDB" id="A0A0P4X653"/>
<reference evidence="1" key="3">
    <citation type="submission" date="2015-10" db="EMBL/GenBank/DDBJ databases">
        <authorList>
            <person name="Gilbert D.G."/>
        </authorList>
    </citation>
    <scope>NUCLEOTIDE SEQUENCE</scope>
</reference>
<evidence type="ECO:0000313" key="2">
    <source>
        <dbReference type="EMBL" id="JAN77476.1"/>
    </source>
</evidence>
<dbReference type="EMBL" id="GDIP01247747">
    <property type="protein sequence ID" value="JAI75654.1"/>
    <property type="molecule type" value="Transcribed_RNA"/>
</dbReference>
<name>A0A0P4X653_9CRUS</name>